<dbReference type="InterPro" id="IPR008023">
    <property type="entry name" value="DUF748"/>
</dbReference>
<keyword evidence="1" id="KW-0812">Transmembrane</keyword>
<sequence>MASVRSVLTHTIFKVILSLYLSLYFLIWAISSPVTKHYLEPVLHEYGLALSQDSSIRYNPFMTELHISDFTLTTQASQEKVFSIGSLTLQLRLWEVLFDDVLIEEFTLNDSYIKIVHNQGKLTIAGVELPESKPATDPNPPVEPVETSEPTAPLPYQIILPEFLISQFHLDIINNDIPHEITINDFALRDVKATEKHQQGQLFINALLDTTALQLKVDANLDNALGDINSEITLDNYPIERLLRYAPQLNELSGVLSLNAKQKLTLQASGIALHIEQANIANNNLIVVLPEQRVSLDNVQHSITDLMLTINNGEIAQLDGTGSIAFNHFTVRKTADTVKHQQVFSAEKLAIDNIIYHREEHPSIKIADIIFDNLVFSTTNETSELVNNEKLPPIVKLKQLVIDDINLNERRLSIDTITLDSLLSHVIINKEKELINLVNLASSEQVDEVAHAIEAPNENTLEEETIATPSPEEKAQPNFIFSLNKFQLVNTNEIFFIDHSVDPHYNSDFFIDTLTLEHLSNDQEKQSQPSPFVFKGRNNKYTNFNLTGFIQPFATTPIYKIAGDFKELSLPTISSYLKDSTGLEVKTGQLNINLDVLLTGDILEGDTTLLLQGLETAIVDDDEVDSILAQGALPLNIAMGMLKDGDGNVELGLPLSGSTDDPKFGVSSIVTLITQKAIISATQDYLVKTFVPYANIVSLAMTAGEFALKLRFDDLPYSATQIAPGEEQQVYLTQFIELMQKKKSTRVNLCAVTTPADIGLPNGEKVTDKGNKKRLTALGNERASALKDYLIEQGNIESARLLLCTPKIDSSAEALPRIAISV</sequence>
<organism evidence="2 3">
    <name type="scientific">Colwellia asteriadis</name>
    <dbReference type="NCBI Taxonomy" id="517723"/>
    <lineage>
        <taxon>Bacteria</taxon>
        <taxon>Pseudomonadati</taxon>
        <taxon>Pseudomonadota</taxon>
        <taxon>Gammaproteobacteria</taxon>
        <taxon>Alteromonadales</taxon>
        <taxon>Colwelliaceae</taxon>
        <taxon>Colwellia</taxon>
    </lineage>
</organism>
<evidence type="ECO:0008006" key="4">
    <source>
        <dbReference type="Google" id="ProtNLM"/>
    </source>
</evidence>
<dbReference type="Pfam" id="PF05359">
    <property type="entry name" value="DUF748"/>
    <property type="match status" value="1"/>
</dbReference>
<evidence type="ECO:0000313" key="2">
    <source>
        <dbReference type="EMBL" id="GAA0811997.1"/>
    </source>
</evidence>
<protein>
    <recommendedName>
        <fullName evidence="4">OmpA-like domain-containing protein</fullName>
    </recommendedName>
</protein>
<proteinExistence type="predicted"/>
<accession>A0ABN1L3G1</accession>
<dbReference type="EMBL" id="BAAAFA010000001">
    <property type="protein sequence ID" value="GAA0811997.1"/>
    <property type="molecule type" value="Genomic_DNA"/>
</dbReference>
<feature type="transmembrane region" description="Helical" evidence="1">
    <location>
        <begin position="12"/>
        <end position="31"/>
    </location>
</feature>
<gene>
    <name evidence="2" type="ORF">GCM10009111_05320</name>
</gene>
<name>A0ABN1L3G1_9GAMM</name>
<dbReference type="RefSeq" id="WP_343814647.1">
    <property type="nucleotide sequence ID" value="NZ_BAAAFA010000001.1"/>
</dbReference>
<reference evidence="2 3" key="1">
    <citation type="journal article" date="2019" name="Int. J. Syst. Evol. Microbiol.">
        <title>The Global Catalogue of Microorganisms (GCM) 10K type strain sequencing project: providing services to taxonomists for standard genome sequencing and annotation.</title>
        <authorList>
            <consortium name="The Broad Institute Genomics Platform"/>
            <consortium name="The Broad Institute Genome Sequencing Center for Infectious Disease"/>
            <person name="Wu L."/>
            <person name="Ma J."/>
        </authorList>
    </citation>
    <scope>NUCLEOTIDE SEQUENCE [LARGE SCALE GENOMIC DNA]</scope>
    <source>
        <strain evidence="2 3">JCM 15608</strain>
    </source>
</reference>
<keyword evidence="1" id="KW-0472">Membrane</keyword>
<comment type="caution">
    <text evidence="2">The sequence shown here is derived from an EMBL/GenBank/DDBJ whole genome shotgun (WGS) entry which is preliminary data.</text>
</comment>
<keyword evidence="3" id="KW-1185">Reference proteome</keyword>
<evidence type="ECO:0000256" key="1">
    <source>
        <dbReference type="SAM" id="Phobius"/>
    </source>
</evidence>
<evidence type="ECO:0000313" key="3">
    <source>
        <dbReference type="Proteomes" id="UP001500021"/>
    </source>
</evidence>
<keyword evidence="1" id="KW-1133">Transmembrane helix</keyword>
<dbReference type="Proteomes" id="UP001500021">
    <property type="component" value="Unassembled WGS sequence"/>
</dbReference>